<organism evidence="2">
    <name type="scientific">Sesamum angustifolium</name>
    <dbReference type="NCBI Taxonomy" id="2727405"/>
    <lineage>
        <taxon>Eukaryota</taxon>
        <taxon>Viridiplantae</taxon>
        <taxon>Streptophyta</taxon>
        <taxon>Embryophyta</taxon>
        <taxon>Tracheophyta</taxon>
        <taxon>Spermatophyta</taxon>
        <taxon>Magnoliopsida</taxon>
        <taxon>eudicotyledons</taxon>
        <taxon>Gunneridae</taxon>
        <taxon>Pentapetalae</taxon>
        <taxon>asterids</taxon>
        <taxon>lamiids</taxon>
        <taxon>Lamiales</taxon>
        <taxon>Pedaliaceae</taxon>
        <taxon>Sesamum</taxon>
    </lineage>
</organism>
<evidence type="ECO:0000256" key="1">
    <source>
        <dbReference type="SAM" id="SignalP"/>
    </source>
</evidence>
<feature type="signal peptide" evidence="1">
    <location>
        <begin position="1"/>
        <end position="21"/>
    </location>
</feature>
<evidence type="ECO:0000313" key="2">
    <source>
        <dbReference type="EMBL" id="KAL0339367.1"/>
    </source>
</evidence>
<name>A0AAW2N746_9LAMI</name>
<protein>
    <recommendedName>
        <fullName evidence="3">Secreted protein</fullName>
    </recommendedName>
</protein>
<keyword evidence="1" id="KW-0732">Signal</keyword>
<proteinExistence type="predicted"/>
<gene>
    <name evidence="2" type="ORF">Sangu_1458800</name>
</gene>
<dbReference type="EMBL" id="JACGWK010000008">
    <property type="protein sequence ID" value="KAL0339367.1"/>
    <property type="molecule type" value="Genomic_DNA"/>
</dbReference>
<evidence type="ECO:0008006" key="3">
    <source>
        <dbReference type="Google" id="ProtNLM"/>
    </source>
</evidence>
<accession>A0AAW2N746</accession>
<comment type="caution">
    <text evidence="2">The sequence shown here is derived from an EMBL/GenBank/DDBJ whole genome shotgun (WGS) entry which is preliminary data.</text>
</comment>
<dbReference type="AlphaFoldDB" id="A0AAW2N746"/>
<reference evidence="2" key="1">
    <citation type="submission" date="2020-06" db="EMBL/GenBank/DDBJ databases">
        <authorList>
            <person name="Li T."/>
            <person name="Hu X."/>
            <person name="Zhang T."/>
            <person name="Song X."/>
            <person name="Zhang H."/>
            <person name="Dai N."/>
            <person name="Sheng W."/>
            <person name="Hou X."/>
            <person name="Wei L."/>
        </authorList>
    </citation>
    <scope>NUCLEOTIDE SEQUENCE</scope>
    <source>
        <strain evidence="2">G01</strain>
        <tissue evidence="2">Leaf</tissue>
    </source>
</reference>
<feature type="chain" id="PRO_5044013887" description="Secreted protein" evidence="1">
    <location>
        <begin position="22"/>
        <end position="56"/>
    </location>
</feature>
<sequence>MLHSSLLAPLIFSAFTATTTAAGATPSLRLLCFHSAIHPPTTCSDSGMAFRKPIPA</sequence>
<reference evidence="2" key="2">
    <citation type="journal article" date="2024" name="Plant">
        <title>Genomic evolution and insights into agronomic trait innovations of Sesamum species.</title>
        <authorList>
            <person name="Miao H."/>
            <person name="Wang L."/>
            <person name="Qu L."/>
            <person name="Liu H."/>
            <person name="Sun Y."/>
            <person name="Le M."/>
            <person name="Wang Q."/>
            <person name="Wei S."/>
            <person name="Zheng Y."/>
            <person name="Lin W."/>
            <person name="Duan Y."/>
            <person name="Cao H."/>
            <person name="Xiong S."/>
            <person name="Wang X."/>
            <person name="Wei L."/>
            <person name="Li C."/>
            <person name="Ma Q."/>
            <person name="Ju M."/>
            <person name="Zhao R."/>
            <person name="Li G."/>
            <person name="Mu C."/>
            <person name="Tian Q."/>
            <person name="Mei H."/>
            <person name="Zhang T."/>
            <person name="Gao T."/>
            <person name="Zhang H."/>
        </authorList>
    </citation>
    <scope>NUCLEOTIDE SEQUENCE</scope>
    <source>
        <strain evidence="2">G01</strain>
    </source>
</reference>